<dbReference type="EMBL" id="FRAV01000005">
    <property type="protein sequence ID" value="SHK56876.1"/>
    <property type="molecule type" value="Genomic_DNA"/>
</dbReference>
<dbReference type="AlphaFoldDB" id="A0A1M6TJ06"/>
<dbReference type="OrthoDB" id="8904414at2"/>
<organism evidence="1 2">
    <name type="scientific">Chryseobacterium polytrichastri</name>
    <dbReference type="NCBI Taxonomy" id="1302687"/>
    <lineage>
        <taxon>Bacteria</taxon>
        <taxon>Pseudomonadati</taxon>
        <taxon>Bacteroidota</taxon>
        <taxon>Flavobacteriia</taxon>
        <taxon>Flavobacteriales</taxon>
        <taxon>Weeksellaceae</taxon>
        <taxon>Chryseobacterium group</taxon>
        <taxon>Chryseobacterium</taxon>
    </lineage>
</organism>
<keyword evidence="2" id="KW-1185">Reference proteome</keyword>
<dbReference type="STRING" id="1302687.SAMN05444267_1005110"/>
<sequence>MAKEIQILTQFIEGNLSPEEFEEQLFTNPILETFLSSSVINWKGTYLEGTTVFLYLAEQDYNSPTGILNAQGTIELFFKKSGIEVTPSNKYAEEYNLISMLSPKYIDADSEFIEKYILPSDKTLSKTEQKQLIKNRYSELFKFQSKPPKWIQNPQWPIQNGKPLFFLTQVDIKDCEFFHDNGSIYLFLNPETKVVETIQQFY</sequence>
<gene>
    <name evidence="1" type="ORF">SAMN05444267_1005110</name>
</gene>
<evidence type="ECO:0000313" key="1">
    <source>
        <dbReference type="EMBL" id="SHK56876.1"/>
    </source>
</evidence>
<name>A0A1M6TJ06_9FLAO</name>
<accession>A0A1M6TJ06</accession>
<reference evidence="2" key="1">
    <citation type="submission" date="2016-11" db="EMBL/GenBank/DDBJ databases">
        <authorList>
            <person name="Varghese N."/>
            <person name="Submissions S."/>
        </authorList>
    </citation>
    <scope>NUCLEOTIDE SEQUENCE [LARGE SCALE GENOMIC DNA]</scope>
    <source>
        <strain evidence="2">DSM 26899</strain>
    </source>
</reference>
<proteinExistence type="predicted"/>
<evidence type="ECO:0000313" key="2">
    <source>
        <dbReference type="Proteomes" id="UP000184364"/>
    </source>
</evidence>
<dbReference type="Proteomes" id="UP000184364">
    <property type="component" value="Unassembled WGS sequence"/>
</dbReference>
<dbReference type="RefSeq" id="WP_073291347.1">
    <property type="nucleotide sequence ID" value="NZ_FRAV01000005.1"/>
</dbReference>
<protein>
    <submittedName>
        <fullName evidence="1">Uncharacterized protein</fullName>
    </submittedName>
</protein>